<dbReference type="AlphaFoldDB" id="X1UKG9"/>
<dbReference type="Pfam" id="PF13288">
    <property type="entry name" value="DXPR_C"/>
    <property type="match status" value="1"/>
</dbReference>
<evidence type="ECO:0000313" key="2">
    <source>
        <dbReference type="EMBL" id="GAJ00401.1"/>
    </source>
</evidence>
<organism evidence="2">
    <name type="scientific">marine sediment metagenome</name>
    <dbReference type="NCBI Taxonomy" id="412755"/>
    <lineage>
        <taxon>unclassified sequences</taxon>
        <taxon>metagenomes</taxon>
        <taxon>ecological metagenomes</taxon>
    </lineage>
</organism>
<sequence length="149" mass="16460">SMVEFADGSVKAQLGVPDMKVPIQYALTYPDHKPSNWPRLDLVQVGTLTFEPPDLEKFPCIPLAYDALRRGGSAPAALNMANDLAVQAFLEDRISYLEIPATLEKALAEHPFVEHPDLEAIEELLEWTRRCVAPALDLPEWIPSGQAPA</sequence>
<proteinExistence type="predicted"/>
<protein>
    <recommendedName>
        <fullName evidence="1">DXP reductoisomerase C-terminal domain-containing protein</fullName>
    </recommendedName>
</protein>
<dbReference type="PANTHER" id="PTHR30525:SF0">
    <property type="entry name" value="1-DEOXY-D-XYLULOSE 5-PHOSPHATE REDUCTOISOMERASE, CHLOROPLASTIC"/>
    <property type="match status" value="1"/>
</dbReference>
<dbReference type="GO" id="GO:0051484">
    <property type="term" value="P:isopentenyl diphosphate biosynthetic process, methylerythritol 4-phosphate pathway involved in terpenoid biosynthetic process"/>
    <property type="evidence" value="ECO:0007669"/>
    <property type="project" value="TreeGrafter"/>
</dbReference>
<feature type="domain" description="DXP reductoisomerase C-terminal" evidence="1">
    <location>
        <begin position="14"/>
        <end position="130"/>
    </location>
</feature>
<dbReference type="GO" id="GO:0070402">
    <property type="term" value="F:NADPH binding"/>
    <property type="evidence" value="ECO:0007669"/>
    <property type="project" value="TreeGrafter"/>
</dbReference>
<dbReference type="PANTHER" id="PTHR30525">
    <property type="entry name" value="1-DEOXY-D-XYLULOSE 5-PHOSPHATE REDUCTOISOMERASE"/>
    <property type="match status" value="1"/>
</dbReference>
<name>X1UKG9_9ZZZZ</name>
<dbReference type="EMBL" id="BARW01019883">
    <property type="protein sequence ID" value="GAJ00401.1"/>
    <property type="molecule type" value="Genomic_DNA"/>
</dbReference>
<gene>
    <name evidence="2" type="ORF">S12H4_33690</name>
</gene>
<evidence type="ECO:0000259" key="1">
    <source>
        <dbReference type="Pfam" id="PF13288"/>
    </source>
</evidence>
<dbReference type="InterPro" id="IPR003821">
    <property type="entry name" value="DXP_reductoisomerase"/>
</dbReference>
<dbReference type="InterPro" id="IPR026877">
    <property type="entry name" value="DXPR_C"/>
</dbReference>
<dbReference type="SUPFAM" id="SSF69055">
    <property type="entry name" value="1-deoxy-D-xylulose-5-phosphate reductoisomerase, C-terminal domain"/>
    <property type="match status" value="1"/>
</dbReference>
<feature type="non-terminal residue" evidence="2">
    <location>
        <position position="1"/>
    </location>
</feature>
<comment type="caution">
    <text evidence="2">The sequence shown here is derived from an EMBL/GenBank/DDBJ whole genome shotgun (WGS) entry which is preliminary data.</text>
</comment>
<accession>X1UKG9</accession>
<dbReference type="GO" id="GO:0030145">
    <property type="term" value="F:manganese ion binding"/>
    <property type="evidence" value="ECO:0007669"/>
    <property type="project" value="TreeGrafter"/>
</dbReference>
<dbReference type="GO" id="GO:0030604">
    <property type="term" value="F:1-deoxy-D-xylulose-5-phosphate reductoisomerase activity"/>
    <property type="evidence" value="ECO:0007669"/>
    <property type="project" value="InterPro"/>
</dbReference>
<dbReference type="Gene3D" id="1.10.1740.10">
    <property type="match status" value="1"/>
</dbReference>
<reference evidence="2" key="1">
    <citation type="journal article" date="2014" name="Front. Microbiol.">
        <title>High frequency of phylogenetically diverse reductive dehalogenase-homologous genes in deep subseafloor sedimentary metagenomes.</title>
        <authorList>
            <person name="Kawai M."/>
            <person name="Futagami T."/>
            <person name="Toyoda A."/>
            <person name="Takaki Y."/>
            <person name="Nishi S."/>
            <person name="Hori S."/>
            <person name="Arai W."/>
            <person name="Tsubouchi T."/>
            <person name="Morono Y."/>
            <person name="Uchiyama I."/>
            <person name="Ito T."/>
            <person name="Fujiyama A."/>
            <person name="Inagaki F."/>
            <person name="Takami H."/>
        </authorList>
    </citation>
    <scope>NUCLEOTIDE SEQUENCE</scope>
    <source>
        <strain evidence="2">Expedition CK06-06</strain>
    </source>
</reference>
<dbReference type="InterPro" id="IPR036169">
    <property type="entry name" value="DXPR_C_sf"/>
</dbReference>